<comment type="catalytic activity">
    <reaction evidence="6">
        <text>cytidine(1402) in 16S rRNA + S-adenosyl-L-methionine = 2'-O-methylcytidine(1402) in 16S rRNA + S-adenosyl-L-homocysteine + H(+)</text>
        <dbReference type="Rhea" id="RHEA:42924"/>
        <dbReference type="Rhea" id="RHEA-COMP:10285"/>
        <dbReference type="Rhea" id="RHEA-COMP:10286"/>
        <dbReference type="ChEBI" id="CHEBI:15378"/>
        <dbReference type="ChEBI" id="CHEBI:57856"/>
        <dbReference type="ChEBI" id="CHEBI:59789"/>
        <dbReference type="ChEBI" id="CHEBI:74495"/>
        <dbReference type="ChEBI" id="CHEBI:82748"/>
        <dbReference type="EC" id="2.1.1.198"/>
    </reaction>
</comment>
<organism evidence="9 10">
    <name type="scientific">Bowmanella denitrificans</name>
    <dbReference type="NCBI Taxonomy" id="366582"/>
    <lineage>
        <taxon>Bacteria</taxon>
        <taxon>Pseudomonadati</taxon>
        <taxon>Pseudomonadota</taxon>
        <taxon>Gammaproteobacteria</taxon>
        <taxon>Alteromonadales</taxon>
        <taxon>Alteromonadaceae</taxon>
        <taxon>Bowmanella</taxon>
    </lineage>
</organism>
<dbReference type="Gene3D" id="3.30.950.10">
    <property type="entry name" value="Methyltransferase, Cobalt-precorrin-4 Transmethylase, Domain 2"/>
    <property type="match status" value="1"/>
</dbReference>
<name>A0ABN0XFX0_9ALTE</name>
<protein>
    <recommendedName>
        <fullName evidence="6">Ribosomal RNA small subunit methyltransferase I</fullName>
        <ecNumber evidence="6">2.1.1.198</ecNumber>
    </recommendedName>
    <alternativeName>
        <fullName evidence="6">16S rRNA 2'-O-ribose C1402 methyltransferase</fullName>
    </alternativeName>
    <alternativeName>
        <fullName evidence="6">rRNA (cytidine-2'-O-)-methyltransferase RsmI</fullName>
    </alternativeName>
</protein>
<reference evidence="9 10" key="1">
    <citation type="journal article" date="2019" name="Int. J. Syst. Evol. Microbiol.">
        <title>The Global Catalogue of Microorganisms (GCM) 10K type strain sequencing project: providing services to taxonomists for standard genome sequencing and annotation.</title>
        <authorList>
            <consortium name="The Broad Institute Genomics Platform"/>
            <consortium name="The Broad Institute Genome Sequencing Center for Infectious Disease"/>
            <person name="Wu L."/>
            <person name="Ma J."/>
        </authorList>
    </citation>
    <scope>NUCLEOTIDE SEQUENCE [LARGE SCALE GENOMIC DNA]</scope>
    <source>
        <strain evidence="9 10">JCM 13378</strain>
    </source>
</reference>
<evidence type="ECO:0000256" key="3">
    <source>
        <dbReference type="ARBA" id="ARBA00022603"/>
    </source>
</evidence>
<dbReference type="Pfam" id="PF00590">
    <property type="entry name" value="TP_methylase"/>
    <property type="match status" value="1"/>
</dbReference>
<sequence>MQQSSMHSGCLYIVATPIGNLEDISQRALRVLGEVDLIAAEDTRHSRTLLNHYQIQTRLLSLHDHNEKQRAEQLLERLQQGQSLALISDAGTPLISDPGYALVSLCRSAGFKVVPLPGPCAAIAALCAAGLPTDRFSFEGFLPVKQVARRTSLANLADARATTVFYEAPRRIEETLAMLVDELGAERQVVLAKELTKTFETFYGGRSEDVLSWLREDPVHQKGEFVLMIAPASDNNSEIPAEAIALLKLLMAELPLKKAAALTASHYQLKKNELYQLGLSFAD</sequence>
<dbReference type="EC" id="2.1.1.198" evidence="6"/>
<dbReference type="CDD" id="cd11648">
    <property type="entry name" value="RsmI"/>
    <property type="match status" value="1"/>
</dbReference>
<comment type="function">
    <text evidence="6">Catalyzes the 2'-O-methylation of the ribose of cytidine 1402 (C1402) in 16S rRNA.</text>
</comment>
<comment type="caution">
    <text evidence="9">The sequence shown here is derived from an EMBL/GenBank/DDBJ whole genome shotgun (WGS) entry which is preliminary data.</text>
</comment>
<keyword evidence="3 6" id="KW-0489">Methyltransferase</keyword>
<dbReference type="PROSITE" id="PS01296">
    <property type="entry name" value="RSMI"/>
    <property type="match status" value="1"/>
</dbReference>
<keyword evidence="4 6" id="KW-0808">Transferase</keyword>
<dbReference type="PANTHER" id="PTHR46111">
    <property type="entry name" value="RIBOSOMAL RNA SMALL SUBUNIT METHYLTRANSFERASE I"/>
    <property type="match status" value="1"/>
</dbReference>
<dbReference type="InterPro" id="IPR014776">
    <property type="entry name" value="4pyrrole_Mease_sub2"/>
</dbReference>
<evidence type="ECO:0000313" key="10">
    <source>
        <dbReference type="Proteomes" id="UP001501757"/>
    </source>
</evidence>
<dbReference type="RefSeq" id="WP_343845896.1">
    <property type="nucleotide sequence ID" value="NZ_BAAAEI010000015.1"/>
</dbReference>
<evidence type="ECO:0000313" key="9">
    <source>
        <dbReference type="EMBL" id="GAA0362991.1"/>
    </source>
</evidence>
<feature type="domain" description="Tetrapyrrole methylase" evidence="7">
    <location>
        <begin position="11"/>
        <end position="208"/>
    </location>
</feature>
<dbReference type="SUPFAM" id="SSF53790">
    <property type="entry name" value="Tetrapyrrole methylase"/>
    <property type="match status" value="1"/>
</dbReference>
<dbReference type="InterPro" id="IPR035996">
    <property type="entry name" value="4pyrrol_Methylase_sf"/>
</dbReference>
<dbReference type="InterPro" id="IPR008189">
    <property type="entry name" value="rRNA_ssu_MeTfrase_I"/>
</dbReference>
<evidence type="ECO:0000256" key="2">
    <source>
        <dbReference type="ARBA" id="ARBA00022552"/>
    </source>
</evidence>
<dbReference type="PANTHER" id="PTHR46111:SF1">
    <property type="entry name" value="RIBOSOMAL RNA SMALL SUBUNIT METHYLTRANSFERASE I"/>
    <property type="match status" value="1"/>
</dbReference>
<dbReference type="HAMAP" id="MF_01877">
    <property type="entry name" value="16SrRNA_methyltr_I"/>
    <property type="match status" value="1"/>
</dbReference>
<feature type="domain" description="RsmI HTH" evidence="8">
    <location>
        <begin position="238"/>
        <end position="279"/>
    </location>
</feature>
<dbReference type="InterPro" id="IPR000878">
    <property type="entry name" value="4pyrrol_Mease"/>
</dbReference>
<evidence type="ECO:0000256" key="1">
    <source>
        <dbReference type="ARBA" id="ARBA00022490"/>
    </source>
</evidence>
<dbReference type="InterPro" id="IPR053910">
    <property type="entry name" value="RsmI_HTH"/>
</dbReference>
<evidence type="ECO:0000256" key="4">
    <source>
        <dbReference type="ARBA" id="ARBA00022679"/>
    </source>
</evidence>
<evidence type="ECO:0000259" key="7">
    <source>
        <dbReference type="Pfam" id="PF00590"/>
    </source>
</evidence>
<keyword evidence="5 6" id="KW-0949">S-adenosyl-L-methionine</keyword>
<dbReference type="InterPro" id="IPR014777">
    <property type="entry name" value="4pyrrole_Mease_sub1"/>
</dbReference>
<keyword evidence="2 6" id="KW-0698">rRNA processing</keyword>
<comment type="subcellular location">
    <subcellularLocation>
        <location evidence="6">Cytoplasm</location>
    </subcellularLocation>
</comment>
<comment type="similarity">
    <text evidence="6">Belongs to the methyltransferase superfamily. RsmI family.</text>
</comment>
<dbReference type="InterPro" id="IPR018063">
    <property type="entry name" value="SAM_MeTrfase_RsmI_CS"/>
</dbReference>
<keyword evidence="1 6" id="KW-0963">Cytoplasm</keyword>
<accession>A0ABN0XFX0</accession>
<keyword evidence="10" id="KW-1185">Reference proteome</keyword>
<proteinExistence type="inferred from homology"/>
<dbReference type="Proteomes" id="UP001501757">
    <property type="component" value="Unassembled WGS sequence"/>
</dbReference>
<evidence type="ECO:0000256" key="5">
    <source>
        <dbReference type="ARBA" id="ARBA00022691"/>
    </source>
</evidence>
<gene>
    <name evidence="6 9" type="primary">rsmI</name>
    <name evidence="9" type="ORF">GCM10009092_29250</name>
</gene>
<dbReference type="Gene3D" id="3.40.1010.10">
    <property type="entry name" value="Cobalt-precorrin-4 Transmethylase, Domain 1"/>
    <property type="match status" value="1"/>
</dbReference>
<dbReference type="EMBL" id="BAAAEI010000015">
    <property type="protein sequence ID" value="GAA0362991.1"/>
    <property type="molecule type" value="Genomic_DNA"/>
</dbReference>
<evidence type="ECO:0000259" key="8">
    <source>
        <dbReference type="Pfam" id="PF23016"/>
    </source>
</evidence>
<evidence type="ECO:0000256" key="6">
    <source>
        <dbReference type="HAMAP-Rule" id="MF_01877"/>
    </source>
</evidence>
<dbReference type="Pfam" id="PF23016">
    <property type="entry name" value="RsmI_C"/>
    <property type="match status" value="1"/>
</dbReference>
<dbReference type="NCBIfam" id="TIGR00096">
    <property type="entry name" value="16S rRNA (cytidine(1402)-2'-O)-methyltransferase"/>
    <property type="match status" value="1"/>
</dbReference>
<dbReference type="PIRSF" id="PIRSF005917">
    <property type="entry name" value="MTase_YraL"/>
    <property type="match status" value="1"/>
</dbReference>